<proteinExistence type="predicted"/>
<protein>
    <submittedName>
        <fullName evidence="2">Uncharacterized protein</fullName>
    </submittedName>
</protein>
<feature type="compositionally biased region" description="Low complexity" evidence="1">
    <location>
        <begin position="64"/>
        <end position="75"/>
    </location>
</feature>
<organism evidence="2 3">
    <name type="scientific">Cupriavidus plantarum</name>
    <dbReference type="NCBI Taxonomy" id="942865"/>
    <lineage>
        <taxon>Bacteria</taxon>
        <taxon>Pseudomonadati</taxon>
        <taxon>Pseudomonadota</taxon>
        <taxon>Betaproteobacteria</taxon>
        <taxon>Burkholderiales</taxon>
        <taxon>Burkholderiaceae</taxon>
        <taxon>Cupriavidus</taxon>
    </lineage>
</organism>
<reference evidence="2 3" key="1">
    <citation type="submission" date="2018-05" db="EMBL/GenBank/DDBJ databases">
        <title>Genomic Encyclopedia of Type Strains, Phase IV (KMG-V): Genome sequencing to study the core and pangenomes of soil and plant-associated prokaryotes.</title>
        <authorList>
            <person name="Whitman W."/>
        </authorList>
    </citation>
    <scope>NUCLEOTIDE SEQUENCE [LARGE SCALE GENOMIC DNA]</scope>
    <source>
        <strain evidence="2 3">SLV-132</strain>
    </source>
</reference>
<evidence type="ECO:0000313" key="2">
    <source>
        <dbReference type="EMBL" id="PWK37617.1"/>
    </source>
</evidence>
<evidence type="ECO:0000256" key="1">
    <source>
        <dbReference type="SAM" id="MobiDB-lite"/>
    </source>
</evidence>
<keyword evidence="3" id="KW-1185">Reference proteome</keyword>
<evidence type="ECO:0000313" key="3">
    <source>
        <dbReference type="Proteomes" id="UP000245754"/>
    </source>
</evidence>
<dbReference type="EMBL" id="QGGT01000001">
    <property type="protein sequence ID" value="PWK37617.1"/>
    <property type="molecule type" value="Genomic_DNA"/>
</dbReference>
<comment type="caution">
    <text evidence="2">The sequence shown here is derived from an EMBL/GenBank/DDBJ whole genome shotgun (WGS) entry which is preliminary data.</text>
</comment>
<gene>
    <name evidence="2" type="ORF">C7419_1011499</name>
</gene>
<feature type="region of interest" description="Disordered" evidence="1">
    <location>
        <begin position="47"/>
        <end position="111"/>
    </location>
</feature>
<sequence>MARAAADVARDVAGDVAGGAARHVCRWAVLPACVMLWGCPEQIGPNAPSDKAGTQTSHTVGTKGATTPGNATTSGGTSGGTSAGTSAGTSVEQPAGDLATENPVPKPDGDDKAAVVYRGTLSFGGTVVVALNQPEAGMATIRFDDSDFGLQGAIVGSVRVAPGRGEQLVTAIAAAGGDPPPDEVIAALPRIKVRIGIRDGILRGDIEGLPNVALMRGGEPRGIMKTRHPGSPQLAGLIHAVRSDTAPPLASLAGTYTYMMEGAKYPDKFHAPLIGSQVAQVGQLRIDSDGMFRACPNQIYADACESAGGNDTVTAAALRLADQTRYPGQFELWDEGMAIGRIFAQEIDGKWHLRMWQHQPVAADTVKRATWVMQSGANALRPGYMGGAWECREPGLDAEARTLNPPPLDGAILPMKMVAKGTVLANDEMVPAEIADLTFDAGFIADGASRPASLPGVVHVSWMQAPTPVGVADPRQQVILPIDEQTFVYLREPDAAEDSAVWGRCGRWLNKRPGR</sequence>
<name>A0A316EY12_9BURK</name>
<dbReference type="Proteomes" id="UP000245754">
    <property type="component" value="Unassembled WGS sequence"/>
</dbReference>
<dbReference type="AlphaFoldDB" id="A0A316EY12"/>
<accession>A0A316EY12</accession>